<evidence type="ECO:0000256" key="6">
    <source>
        <dbReference type="PIRSR" id="PIRSR602403-1"/>
    </source>
</evidence>
<dbReference type="GO" id="GO:0004497">
    <property type="term" value="F:monooxygenase activity"/>
    <property type="evidence" value="ECO:0007669"/>
    <property type="project" value="UniProtKB-KW"/>
</dbReference>
<dbReference type="CDD" id="cd11041">
    <property type="entry name" value="CYP503A1-like"/>
    <property type="match status" value="1"/>
</dbReference>
<evidence type="ECO:0000256" key="3">
    <source>
        <dbReference type="ARBA" id="ARBA00022723"/>
    </source>
</evidence>
<dbReference type="InterPro" id="IPR001128">
    <property type="entry name" value="Cyt_P450"/>
</dbReference>
<keyword evidence="5 6" id="KW-0408">Iron</keyword>
<dbReference type="InterPro" id="IPR002403">
    <property type="entry name" value="Cyt_P450_E_grp-IV"/>
</dbReference>
<evidence type="ECO:0000256" key="8">
    <source>
        <dbReference type="SAM" id="SignalP"/>
    </source>
</evidence>
<keyword evidence="7" id="KW-0503">Monooxygenase</keyword>
<comment type="similarity">
    <text evidence="2 7">Belongs to the cytochrome P450 family.</text>
</comment>
<dbReference type="PANTHER" id="PTHR46206">
    <property type="entry name" value="CYTOCHROME P450"/>
    <property type="match status" value="1"/>
</dbReference>
<dbReference type="GO" id="GO:0005506">
    <property type="term" value="F:iron ion binding"/>
    <property type="evidence" value="ECO:0007669"/>
    <property type="project" value="InterPro"/>
</dbReference>
<dbReference type="GO" id="GO:0020037">
    <property type="term" value="F:heme binding"/>
    <property type="evidence" value="ECO:0007669"/>
    <property type="project" value="InterPro"/>
</dbReference>
<protein>
    <submittedName>
        <fullName evidence="9">Cytochrome P450</fullName>
    </submittedName>
</protein>
<keyword evidence="8" id="KW-0732">Signal</keyword>
<keyword evidence="10" id="KW-1185">Reference proteome</keyword>
<dbReference type="InterPro" id="IPR017972">
    <property type="entry name" value="Cyt_P450_CS"/>
</dbReference>
<evidence type="ECO:0000256" key="7">
    <source>
        <dbReference type="RuleBase" id="RU000461"/>
    </source>
</evidence>
<dbReference type="AlphaFoldDB" id="A0A9P6CSY1"/>
<evidence type="ECO:0000256" key="5">
    <source>
        <dbReference type="ARBA" id="ARBA00023004"/>
    </source>
</evidence>
<dbReference type="Gene3D" id="1.10.630.10">
    <property type="entry name" value="Cytochrome P450"/>
    <property type="match status" value="1"/>
</dbReference>
<evidence type="ECO:0000256" key="2">
    <source>
        <dbReference type="ARBA" id="ARBA00010617"/>
    </source>
</evidence>
<gene>
    <name evidence="9" type="ORF">BDN70DRAFT_922330</name>
</gene>
<feature type="chain" id="PRO_5040440037" evidence="8">
    <location>
        <begin position="23"/>
        <end position="476"/>
    </location>
</feature>
<comment type="caution">
    <text evidence="9">The sequence shown here is derived from an EMBL/GenBank/DDBJ whole genome shotgun (WGS) entry which is preliminary data.</text>
</comment>
<dbReference type="PROSITE" id="PS00086">
    <property type="entry name" value="CYTOCHROME_P450"/>
    <property type="match status" value="1"/>
</dbReference>
<feature type="binding site" description="axial binding residue" evidence="6">
    <location>
        <position position="422"/>
    </location>
    <ligand>
        <name>heme</name>
        <dbReference type="ChEBI" id="CHEBI:30413"/>
    </ligand>
    <ligandPart>
        <name>Fe</name>
        <dbReference type="ChEBI" id="CHEBI:18248"/>
    </ligandPart>
</feature>
<dbReference type="Pfam" id="PF00067">
    <property type="entry name" value="p450"/>
    <property type="match status" value="1"/>
</dbReference>
<sequence>MDYLHAVLLGILVVVLTQSWSGFKLRHIPTIGYSFPFLSYITAFKFRTHSREMVAEGYRKYPNQIWKLSTFDGWFIVANGTLGVQELDKASGKELSGILNFQSYLQLDHTLGPEVATNPYHINVSDDMRDEAFSAFEDLIPSSSAEGHAIPIYSSLVEVSSRINARLAVGYPLCRNRTFLYLCGRSCTVLDRGRHLRFVPTFLRPIATKLIVKSSADIGTMARHLQPLVAERLYQQHLHGFEWPGKPNDTLMWLMDEAQKSAEEVTAHGMATRLYLLTSASEGIAMILSCALYEVATRPEYIKPLRDEVESVVAQEGWSKDSISKLQKMDSFLREVYRCYDLNLLHLGRRTVKDFIFSDGTLIPAGFDIFSNAYGIHYDEMLYPSAHTFDGFRFVQEDAAKQARFTKPGLDYVPFGYGKHACPGRFAAAYQMKTMLAYIITTYDIEMNKALHPIGGFFEKGFFPNLEAKVSFKRRQ</sequence>
<dbReference type="InterPro" id="IPR036396">
    <property type="entry name" value="Cyt_P450_sf"/>
</dbReference>
<feature type="signal peptide" evidence="8">
    <location>
        <begin position="1"/>
        <end position="22"/>
    </location>
</feature>
<accession>A0A9P6CSY1</accession>
<keyword evidence="4 7" id="KW-0560">Oxidoreductase</keyword>
<reference evidence="9" key="1">
    <citation type="submission" date="2020-11" db="EMBL/GenBank/DDBJ databases">
        <authorList>
            <consortium name="DOE Joint Genome Institute"/>
            <person name="Ahrendt S."/>
            <person name="Riley R."/>
            <person name="Andreopoulos W."/>
            <person name="Labutti K."/>
            <person name="Pangilinan J."/>
            <person name="Ruiz-Duenas F.J."/>
            <person name="Barrasa J.M."/>
            <person name="Sanchez-Garcia M."/>
            <person name="Camarero S."/>
            <person name="Miyauchi S."/>
            <person name="Serrano A."/>
            <person name="Linde D."/>
            <person name="Babiker R."/>
            <person name="Drula E."/>
            <person name="Ayuso-Fernandez I."/>
            <person name="Pacheco R."/>
            <person name="Padilla G."/>
            <person name="Ferreira P."/>
            <person name="Barriuso J."/>
            <person name="Kellner H."/>
            <person name="Castanera R."/>
            <person name="Alfaro M."/>
            <person name="Ramirez L."/>
            <person name="Pisabarro A.G."/>
            <person name="Kuo A."/>
            <person name="Tritt A."/>
            <person name="Lipzen A."/>
            <person name="He G."/>
            <person name="Yan M."/>
            <person name="Ng V."/>
            <person name="Cullen D."/>
            <person name="Martin F."/>
            <person name="Rosso M.-N."/>
            <person name="Henrissat B."/>
            <person name="Hibbett D."/>
            <person name="Martinez A.T."/>
            <person name="Grigoriev I.V."/>
        </authorList>
    </citation>
    <scope>NUCLEOTIDE SEQUENCE</scope>
    <source>
        <strain evidence="9">CIRM-BRFM 674</strain>
    </source>
</reference>
<dbReference type="OrthoDB" id="1844152at2759"/>
<name>A0A9P6CSY1_9AGAR</name>
<dbReference type="Proteomes" id="UP000807469">
    <property type="component" value="Unassembled WGS sequence"/>
</dbReference>
<keyword evidence="3 6" id="KW-0479">Metal-binding</keyword>
<dbReference type="EMBL" id="MU155249">
    <property type="protein sequence ID" value="KAF9477847.1"/>
    <property type="molecule type" value="Genomic_DNA"/>
</dbReference>
<comment type="cofactor">
    <cofactor evidence="1 6">
        <name>heme</name>
        <dbReference type="ChEBI" id="CHEBI:30413"/>
    </cofactor>
</comment>
<evidence type="ECO:0000256" key="4">
    <source>
        <dbReference type="ARBA" id="ARBA00023002"/>
    </source>
</evidence>
<organism evidence="9 10">
    <name type="scientific">Pholiota conissans</name>
    <dbReference type="NCBI Taxonomy" id="109636"/>
    <lineage>
        <taxon>Eukaryota</taxon>
        <taxon>Fungi</taxon>
        <taxon>Dikarya</taxon>
        <taxon>Basidiomycota</taxon>
        <taxon>Agaricomycotina</taxon>
        <taxon>Agaricomycetes</taxon>
        <taxon>Agaricomycetidae</taxon>
        <taxon>Agaricales</taxon>
        <taxon>Agaricineae</taxon>
        <taxon>Strophariaceae</taxon>
        <taxon>Pholiota</taxon>
    </lineage>
</organism>
<keyword evidence="6 7" id="KW-0349">Heme</keyword>
<evidence type="ECO:0000313" key="9">
    <source>
        <dbReference type="EMBL" id="KAF9477847.1"/>
    </source>
</evidence>
<dbReference type="SUPFAM" id="SSF48264">
    <property type="entry name" value="Cytochrome P450"/>
    <property type="match status" value="1"/>
</dbReference>
<evidence type="ECO:0000256" key="1">
    <source>
        <dbReference type="ARBA" id="ARBA00001971"/>
    </source>
</evidence>
<evidence type="ECO:0000313" key="10">
    <source>
        <dbReference type="Proteomes" id="UP000807469"/>
    </source>
</evidence>
<dbReference type="PRINTS" id="PR00465">
    <property type="entry name" value="EP450IV"/>
</dbReference>
<dbReference type="GO" id="GO:0016705">
    <property type="term" value="F:oxidoreductase activity, acting on paired donors, with incorporation or reduction of molecular oxygen"/>
    <property type="evidence" value="ECO:0007669"/>
    <property type="project" value="InterPro"/>
</dbReference>
<proteinExistence type="inferred from homology"/>